<keyword evidence="5" id="KW-1185">Reference proteome</keyword>
<dbReference type="InterPro" id="IPR036047">
    <property type="entry name" value="F-box-like_dom_sf"/>
</dbReference>
<dbReference type="PANTHER" id="PTHR44259">
    <property type="entry name" value="OS07G0183000 PROTEIN-RELATED"/>
    <property type="match status" value="1"/>
</dbReference>
<dbReference type="EMBL" id="CP126663">
    <property type="protein sequence ID" value="WKA07078.1"/>
    <property type="molecule type" value="Genomic_DNA"/>
</dbReference>
<evidence type="ECO:0000259" key="2">
    <source>
        <dbReference type="Pfam" id="PF00646"/>
    </source>
</evidence>
<dbReference type="InterPro" id="IPR050942">
    <property type="entry name" value="F-box_BR-signaling"/>
</dbReference>
<dbReference type="CDD" id="cd09917">
    <property type="entry name" value="F-box_SF"/>
    <property type="match status" value="1"/>
</dbReference>
<feature type="domain" description="F-box" evidence="2">
    <location>
        <begin position="8"/>
        <end position="41"/>
    </location>
</feature>
<dbReference type="Pfam" id="PF03478">
    <property type="entry name" value="Beta-prop_KIB1-4"/>
    <property type="match status" value="1"/>
</dbReference>
<evidence type="ECO:0000256" key="1">
    <source>
        <dbReference type="SAM" id="MobiDB-lite"/>
    </source>
</evidence>
<dbReference type="InterPro" id="IPR005174">
    <property type="entry name" value="KIB1-4_b-propeller"/>
</dbReference>
<name>A0ABY9DJ78_VITVI</name>
<dbReference type="Proteomes" id="UP001227230">
    <property type="component" value="Chromosome 16"/>
</dbReference>
<evidence type="ECO:0000259" key="3">
    <source>
        <dbReference type="Pfam" id="PF03478"/>
    </source>
</evidence>
<accession>A0ABY9DJ78</accession>
<dbReference type="InterPro" id="IPR001810">
    <property type="entry name" value="F-box_dom"/>
</dbReference>
<dbReference type="SUPFAM" id="SSF81383">
    <property type="entry name" value="F-box domain"/>
    <property type="match status" value="1"/>
</dbReference>
<gene>
    <name evidence="4" type="ORF">VitviT2T_024945</name>
</gene>
<proteinExistence type="predicted"/>
<feature type="compositionally biased region" description="Acidic residues" evidence="1">
    <location>
        <begin position="463"/>
        <end position="484"/>
    </location>
</feature>
<evidence type="ECO:0008006" key="6">
    <source>
        <dbReference type="Google" id="ProtNLM"/>
    </source>
</evidence>
<dbReference type="Pfam" id="PF00646">
    <property type="entry name" value="F-box"/>
    <property type="match status" value="1"/>
</dbReference>
<reference evidence="4 5" key="1">
    <citation type="journal article" date="2023" name="Hortic Res">
        <title>The complete reference genome for grapevine (Vitis vinifera L.) genetics and breeding.</title>
        <authorList>
            <person name="Shi X."/>
            <person name="Cao S."/>
            <person name="Wang X."/>
            <person name="Huang S."/>
            <person name="Wang Y."/>
            <person name="Liu Z."/>
            <person name="Liu W."/>
            <person name="Leng X."/>
            <person name="Peng Y."/>
            <person name="Wang N."/>
            <person name="Wang Y."/>
            <person name="Ma Z."/>
            <person name="Xu X."/>
            <person name="Zhang F."/>
            <person name="Xue H."/>
            <person name="Zhong H."/>
            <person name="Wang Y."/>
            <person name="Zhang K."/>
            <person name="Velt A."/>
            <person name="Avia K."/>
            <person name="Holtgrawe D."/>
            <person name="Grimplet J."/>
            <person name="Matus J.T."/>
            <person name="Ware D."/>
            <person name="Wu X."/>
            <person name="Wang H."/>
            <person name="Liu C."/>
            <person name="Fang Y."/>
            <person name="Rustenholz C."/>
            <person name="Cheng Z."/>
            <person name="Xiao H."/>
            <person name="Zhou Y."/>
        </authorList>
    </citation>
    <scope>NUCLEOTIDE SEQUENCE [LARGE SCALE GENOMIC DNA]</scope>
    <source>
        <strain evidence="5">cv. Pinot noir / PN40024</strain>
        <tissue evidence="4">Leaf</tissue>
    </source>
</reference>
<protein>
    <recommendedName>
        <fullName evidence="6">F-box domain-containing protein</fullName>
    </recommendedName>
</protein>
<feature type="compositionally biased region" description="Acidic residues" evidence="1">
    <location>
        <begin position="442"/>
        <end position="451"/>
    </location>
</feature>
<feature type="region of interest" description="Disordered" evidence="1">
    <location>
        <begin position="180"/>
        <end position="201"/>
    </location>
</feature>
<feature type="region of interest" description="Disordered" evidence="1">
    <location>
        <begin position="542"/>
        <end position="570"/>
    </location>
</feature>
<sequence>MEDDCEWAWLPKDLLHSILDQLQPMEDVIRFSAVCTEWRSVAVANLKSRSLHQRGVPFLMSRTKDNIGNLHSVTQKKMYKFRFPMPHNMKCCGCSLGWLIMVDVTMDVILFNPFSGNAITLPPIRRLVFEKRYALEFEDTRRLSVLQRYEYEIRLREEYGEEELGLSPDDMTFDLEDDDEIQGEEETDDEEEEEEKKEKEKKKREIGSECRIIKGVLSADPSVCPDDYVLMVIYGVEERLAFIKSGDQDWTYVDNKTSGFDYLFKTSPRVKGFRYFEDILYWKSQFYAVDRLGKLLSCEINTNFTDLRVKIVDVPKGGFGIDATSSSTFFQQVVESFQNNSTIWSAFLIESIEGDLLWVPKFRFKFLTTKFYVYQLADNGGNVGWVKKKDLGDAALFLGDNHSISVRASDFTGCEPNSIYFADKEDETGNGNIAPAPPLLEEEEEKVEDGEGNGNIAPALPLLEEEEEKVEDEEVDSSVEDGEVDSSVKDGEMDSSVFGKKKQRELKVARIRKKIGIERKVGEKMKDDEELERLLGEIPHATSNNHHHQHQQDDTSGNHHHCVHGLNGGHGHGSFVSPQLRKLMWLTFTRLPQ</sequence>
<evidence type="ECO:0000313" key="4">
    <source>
        <dbReference type="EMBL" id="WKA07078.1"/>
    </source>
</evidence>
<dbReference type="Gene3D" id="1.20.1280.50">
    <property type="match status" value="1"/>
</dbReference>
<organism evidence="4 5">
    <name type="scientific">Vitis vinifera</name>
    <name type="common">Grape</name>
    <dbReference type="NCBI Taxonomy" id="29760"/>
    <lineage>
        <taxon>Eukaryota</taxon>
        <taxon>Viridiplantae</taxon>
        <taxon>Streptophyta</taxon>
        <taxon>Embryophyta</taxon>
        <taxon>Tracheophyta</taxon>
        <taxon>Spermatophyta</taxon>
        <taxon>Magnoliopsida</taxon>
        <taxon>eudicotyledons</taxon>
        <taxon>Gunneridae</taxon>
        <taxon>Pentapetalae</taxon>
        <taxon>rosids</taxon>
        <taxon>Vitales</taxon>
        <taxon>Vitaceae</taxon>
        <taxon>Viteae</taxon>
        <taxon>Vitis</taxon>
    </lineage>
</organism>
<evidence type="ECO:0000313" key="5">
    <source>
        <dbReference type="Proteomes" id="UP001227230"/>
    </source>
</evidence>
<feature type="region of interest" description="Disordered" evidence="1">
    <location>
        <begin position="442"/>
        <end position="494"/>
    </location>
</feature>
<feature type="compositionally biased region" description="Acidic residues" evidence="1">
    <location>
        <begin position="180"/>
        <end position="195"/>
    </location>
</feature>
<dbReference type="PANTHER" id="PTHR44259:SF107">
    <property type="entry name" value="F-BOX PROTEIN SKIP23-LIKE"/>
    <property type="match status" value="1"/>
</dbReference>
<feature type="domain" description="KIB1-4 beta-propeller" evidence="3">
    <location>
        <begin position="72"/>
        <end position="427"/>
    </location>
</feature>